<dbReference type="Pfam" id="PF12697">
    <property type="entry name" value="Abhydrolase_6"/>
    <property type="match status" value="1"/>
</dbReference>
<dbReference type="InterPro" id="IPR029058">
    <property type="entry name" value="AB_hydrolase_fold"/>
</dbReference>
<dbReference type="SUPFAM" id="SSF53474">
    <property type="entry name" value="alpha/beta-Hydrolases"/>
    <property type="match status" value="1"/>
</dbReference>
<keyword evidence="3" id="KW-1185">Reference proteome</keyword>
<dbReference type="RefSeq" id="WP_285761858.1">
    <property type="nucleotide sequence ID" value="NZ_BSQG01000013.1"/>
</dbReference>
<dbReference type="InterPro" id="IPR000073">
    <property type="entry name" value="AB_hydrolase_1"/>
</dbReference>
<dbReference type="PANTHER" id="PTHR43194:SF2">
    <property type="entry name" value="PEROXISOMAL MEMBRANE PROTEIN LPX1"/>
    <property type="match status" value="1"/>
</dbReference>
<comment type="caution">
    <text evidence="2">The sequence shown here is derived from an EMBL/GenBank/DDBJ whole genome shotgun (WGS) entry which is preliminary data.</text>
</comment>
<accession>A0A9W6UL60</accession>
<evidence type="ECO:0000259" key="1">
    <source>
        <dbReference type="Pfam" id="PF12697"/>
    </source>
</evidence>
<gene>
    <name evidence="2" type="ORF">Nans01_46790</name>
</gene>
<dbReference type="PRINTS" id="PR00412">
    <property type="entry name" value="EPOXHYDRLASE"/>
</dbReference>
<proteinExistence type="predicted"/>
<dbReference type="EMBL" id="BSQG01000013">
    <property type="protein sequence ID" value="GLU50328.1"/>
    <property type="molecule type" value="Genomic_DNA"/>
</dbReference>
<organism evidence="2 3">
    <name type="scientific">Nocardiopsis ansamitocini</name>
    <dbReference type="NCBI Taxonomy" id="1670832"/>
    <lineage>
        <taxon>Bacteria</taxon>
        <taxon>Bacillati</taxon>
        <taxon>Actinomycetota</taxon>
        <taxon>Actinomycetes</taxon>
        <taxon>Streptosporangiales</taxon>
        <taxon>Nocardiopsidaceae</taxon>
        <taxon>Nocardiopsis</taxon>
    </lineage>
</organism>
<dbReference type="InterPro" id="IPR050228">
    <property type="entry name" value="Carboxylesterase_BioH"/>
</dbReference>
<name>A0A9W6UL60_9ACTN</name>
<dbReference type="AlphaFoldDB" id="A0A9W6UL60"/>
<protein>
    <recommendedName>
        <fullName evidence="1">AB hydrolase-1 domain-containing protein</fullName>
    </recommendedName>
</protein>
<sequence>MHGYSRTRIAGRTVCYTDFGGRGVPLLALHGTFGRGSIFAGLAAGLSGRARVVAPDQRGHGASDGADVFTREAFVEDAALFLRELEIGPAVVFGHSLGGITAYQLAARHPDLVSGLVIEDVGPVMRRPEVEHPVLDVRGWPDRAPTRRALAERIEAAGAPDSDYFMRSAVAEDDHWRLLFDWDTMMAVQEGGLGDWWDDWLGSTCPALVMRGGRSTLLPVALAEEMVRRRANTRLVEFPAAGHWIHDDDPEGVAHAVAGFLDDSDDEPS</sequence>
<evidence type="ECO:0000313" key="2">
    <source>
        <dbReference type="EMBL" id="GLU50328.1"/>
    </source>
</evidence>
<dbReference type="GO" id="GO:0003824">
    <property type="term" value="F:catalytic activity"/>
    <property type="evidence" value="ECO:0007669"/>
    <property type="project" value="InterPro"/>
</dbReference>
<feature type="domain" description="AB hydrolase-1" evidence="1">
    <location>
        <begin position="27"/>
        <end position="255"/>
    </location>
</feature>
<dbReference type="Gene3D" id="3.40.50.1820">
    <property type="entry name" value="alpha/beta hydrolase"/>
    <property type="match status" value="1"/>
</dbReference>
<reference evidence="2" key="1">
    <citation type="submission" date="2023-02" db="EMBL/GenBank/DDBJ databases">
        <title>Nocardiopsis ansamitocini NBRC 112285.</title>
        <authorList>
            <person name="Ichikawa N."/>
            <person name="Sato H."/>
            <person name="Tonouchi N."/>
        </authorList>
    </citation>
    <scope>NUCLEOTIDE SEQUENCE</scope>
    <source>
        <strain evidence="2">NBRC 112285</strain>
    </source>
</reference>
<dbReference type="PRINTS" id="PR00111">
    <property type="entry name" value="ABHYDROLASE"/>
</dbReference>
<dbReference type="PANTHER" id="PTHR43194">
    <property type="entry name" value="HYDROLASE ALPHA/BETA FOLD FAMILY"/>
    <property type="match status" value="1"/>
</dbReference>
<dbReference type="InterPro" id="IPR000639">
    <property type="entry name" value="Epox_hydrolase-like"/>
</dbReference>
<evidence type="ECO:0000313" key="3">
    <source>
        <dbReference type="Proteomes" id="UP001165092"/>
    </source>
</evidence>
<dbReference type="Proteomes" id="UP001165092">
    <property type="component" value="Unassembled WGS sequence"/>
</dbReference>